<dbReference type="PROSITE" id="PS51833">
    <property type="entry name" value="HDOD"/>
    <property type="match status" value="1"/>
</dbReference>
<organism evidence="2 3">
    <name type="scientific">Thermalbibacter longus</name>
    <dbReference type="NCBI Taxonomy" id="2951981"/>
    <lineage>
        <taxon>Bacteria</taxon>
        <taxon>Pseudomonadati</taxon>
        <taxon>Thermomicrobiota</taxon>
        <taxon>Thermomicrobia</taxon>
        <taxon>Thermomicrobiales</taxon>
        <taxon>Thermomicrobiaceae</taxon>
        <taxon>Thermalbibacter</taxon>
    </lineage>
</organism>
<dbReference type="PANTHER" id="PTHR33525">
    <property type="match status" value="1"/>
</dbReference>
<dbReference type="InterPro" id="IPR013976">
    <property type="entry name" value="HDOD"/>
</dbReference>
<dbReference type="Pfam" id="PF08668">
    <property type="entry name" value="HDOD"/>
    <property type="match status" value="1"/>
</dbReference>
<dbReference type="SUPFAM" id="SSF141868">
    <property type="entry name" value="EAL domain-like"/>
    <property type="match status" value="1"/>
</dbReference>
<proteinExistence type="predicted"/>
<dbReference type="RefSeq" id="WP_284057007.1">
    <property type="nucleotide sequence ID" value="NZ_JAMSLR010000005.1"/>
</dbReference>
<dbReference type="PIRSF" id="PIRSF003180">
    <property type="entry name" value="DiGMPpdiest_YuxH"/>
    <property type="match status" value="1"/>
</dbReference>
<dbReference type="Gene3D" id="1.10.3210.10">
    <property type="entry name" value="Hypothetical protein af1432"/>
    <property type="match status" value="1"/>
</dbReference>
<dbReference type="EMBL" id="JAMSLR010000005">
    <property type="protein sequence ID" value="MCM8749225.1"/>
    <property type="molecule type" value="Genomic_DNA"/>
</dbReference>
<dbReference type="InterPro" id="IPR035919">
    <property type="entry name" value="EAL_sf"/>
</dbReference>
<evidence type="ECO:0000259" key="1">
    <source>
        <dbReference type="PROSITE" id="PS51833"/>
    </source>
</evidence>
<keyword evidence="3" id="KW-1185">Reference proteome</keyword>
<dbReference type="InterPro" id="IPR001633">
    <property type="entry name" value="EAL_dom"/>
</dbReference>
<accession>A0AA41WFQ7</accession>
<dbReference type="AlphaFoldDB" id="A0AA41WFQ7"/>
<reference evidence="2" key="1">
    <citation type="submission" date="2022-06" db="EMBL/GenBank/DDBJ databases">
        <title>CFH 74404 Thermomicrobiaceae sp.</title>
        <authorList>
            <person name="Ming H."/>
            <person name="Li W.-J."/>
            <person name="Zhao Z."/>
        </authorList>
    </citation>
    <scope>NUCLEOTIDE SEQUENCE</scope>
    <source>
        <strain evidence="2">CFH 74404</strain>
    </source>
</reference>
<dbReference type="Gene3D" id="3.20.20.450">
    <property type="entry name" value="EAL domain"/>
    <property type="match status" value="1"/>
</dbReference>
<name>A0AA41WFQ7_9BACT</name>
<dbReference type="Proteomes" id="UP001165306">
    <property type="component" value="Unassembled WGS sequence"/>
</dbReference>
<gene>
    <name evidence="2" type="ORF">NET02_08715</name>
</gene>
<comment type="caution">
    <text evidence="2">The sequence shown here is derived from an EMBL/GenBank/DDBJ whole genome shotgun (WGS) entry which is preliminary data.</text>
</comment>
<dbReference type="InterPro" id="IPR014408">
    <property type="entry name" value="dGMP_Pdiesterase_EAL/HD-GYP"/>
</dbReference>
<evidence type="ECO:0000313" key="3">
    <source>
        <dbReference type="Proteomes" id="UP001165306"/>
    </source>
</evidence>
<feature type="domain" description="HDOD" evidence="1">
    <location>
        <begin position="201"/>
        <end position="386"/>
    </location>
</feature>
<dbReference type="Pfam" id="PF00563">
    <property type="entry name" value="EAL"/>
    <property type="match status" value="1"/>
</dbReference>
<protein>
    <submittedName>
        <fullName evidence="2">HDOD domain-containing protein</fullName>
    </submittedName>
</protein>
<dbReference type="InterPro" id="IPR052340">
    <property type="entry name" value="RNase_Y/CdgJ"/>
</dbReference>
<evidence type="ECO:0000313" key="2">
    <source>
        <dbReference type="EMBL" id="MCM8749225.1"/>
    </source>
</evidence>
<dbReference type="SUPFAM" id="SSF109604">
    <property type="entry name" value="HD-domain/PDEase-like"/>
    <property type="match status" value="1"/>
</dbReference>
<dbReference type="PANTHER" id="PTHR33525:SF4">
    <property type="entry name" value="CYCLIC DI-GMP PHOSPHODIESTERASE CDGJ"/>
    <property type="match status" value="1"/>
</dbReference>
<sequence length="403" mass="44385">MRDVYIGRQPIYDRGLEVCGYELFLQPAGVRANGSFESKRAAAQLVLDTLVEIGLEAIVGDKLAFLNLPSELVLFLLEDLAPALPQERLVIQLDEQVAADHSALELARNLTLQGCMVAVDGFAGQPALLPLVERADIVRVDMRGRDTGALREIITPLQRHGVRLLAGGVETYQDFARCRDLGFDYFQGPFLYQPDIVSGRRSPASRTPLLLLTRLQDPEADFAELEALVAQDVGLTYKLLRLVNSVWYGRRARVDSVRQALLLLGTRLVSAWLSLIVMAGVTGKPHELMTTAIIRARMCELLAGAMGRLNRESYFLVGLLSVLDALLDLPMPKVVEMLPLSEDVARALLEHEGELGEVLACVLAYEQANWDGVDRTGLRPSLVTEAFLDSVGFARDVRAVLRA</sequence>